<dbReference type="PROSITE" id="PS00012">
    <property type="entry name" value="PHOSPHOPANTETHEINE"/>
    <property type="match status" value="2"/>
</dbReference>
<dbReference type="InterPro" id="IPR023213">
    <property type="entry name" value="CAT-like_dom_sf"/>
</dbReference>
<dbReference type="Gene3D" id="3.20.20.30">
    <property type="entry name" value="Luciferase-like domain"/>
    <property type="match status" value="1"/>
</dbReference>
<dbReference type="Gene3D" id="3.30.559.30">
    <property type="entry name" value="Nonribosomal peptide synthetase, condensation domain"/>
    <property type="match status" value="1"/>
</dbReference>
<dbReference type="FunFam" id="3.40.50.980:FF:000001">
    <property type="entry name" value="Non-ribosomal peptide synthetase"/>
    <property type="match status" value="1"/>
</dbReference>
<comment type="similarity">
    <text evidence="2">Belongs to the ATP-dependent AMP-binding enzyme family.</text>
</comment>
<dbReference type="Pfam" id="PF00501">
    <property type="entry name" value="AMP-binding"/>
    <property type="match status" value="3"/>
</dbReference>
<feature type="domain" description="Carrier" evidence="7">
    <location>
        <begin position="567"/>
        <end position="644"/>
    </location>
</feature>
<dbReference type="PATRIC" id="fig|1365257.3.peg.1871"/>
<dbReference type="NCBIfam" id="TIGR04020">
    <property type="entry name" value="seco_metab_LLM"/>
    <property type="match status" value="1"/>
</dbReference>
<protein>
    <recommendedName>
        <fullName evidence="7">Carrier domain-containing protein</fullName>
    </recommendedName>
</protein>
<dbReference type="EMBL" id="AUXX01000011">
    <property type="protein sequence ID" value="KZN67970.1"/>
    <property type="molecule type" value="Genomic_DNA"/>
</dbReference>
<dbReference type="GO" id="GO:0016705">
    <property type="term" value="F:oxidoreductase activity, acting on paired donors, with incorporation or reduction of molecular oxygen"/>
    <property type="evidence" value="ECO:0007669"/>
    <property type="project" value="InterPro"/>
</dbReference>
<dbReference type="Pfam" id="PF13193">
    <property type="entry name" value="AMP-binding_C"/>
    <property type="match status" value="1"/>
</dbReference>
<dbReference type="SMART" id="SM00823">
    <property type="entry name" value="PKS_PP"/>
    <property type="match status" value="2"/>
</dbReference>
<dbReference type="Pfam" id="PF23024">
    <property type="entry name" value="AMP-dom_DIP2-like"/>
    <property type="match status" value="1"/>
</dbReference>
<dbReference type="Gene3D" id="3.30.559.10">
    <property type="entry name" value="Chloramphenicol acetyltransferase-like domain"/>
    <property type="match status" value="1"/>
</dbReference>
<dbReference type="Pfam" id="PF00550">
    <property type="entry name" value="PP-binding"/>
    <property type="match status" value="2"/>
</dbReference>
<dbReference type="InterPro" id="IPR009081">
    <property type="entry name" value="PP-bd_ACP"/>
</dbReference>
<evidence type="ECO:0000313" key="8">
    <source>
        <dbReference type="EMBL" id="KZN67970.1"/>
    </source>
</evidence>
<evidence type="ECO:0000256" key="2">
    <source>
        <dbReference type="ARBA" id="ARBA00006432"/>
    </source>
</evidence>
<dbReference type="PROSITE" id="PS00455">
    <property type="entry name" value="AMP_BINDING"/>
    <property type="match status" value="2"/>
</dbReference>
<dbReference type="Gene3D" id="3.30.300.30">
    <property type="match status" value="2"/>
</dbReference>
<reference evidence="8 9" key="1">
    <citation type="submission" date="2013-07" db="EMBL/GenBank/DDBJ databases">
        <title>Comparative Genomic and Metabolomic Analysis of Twelve Strains of Pseudoalteromonas luteoviolacea.</title>
        <authorList>
            <person name="Vynne N.G."/>
            <person name="Mansson M."/>
            <person name="Gram L."/>
        </authorList>
    </citation>
    <scope>NUCLEOTIDE SEQUENCE [LARGE SCALE GENOMIC DNA]</scope>
    <source>
        <strain evidence="8 9">S4060-1</strain>
    </source>
</reference>
<dbReference type="GO" id="GO:0043041">
    <property type="term" value="P:amino acid activation for nonribosomal peptide biosynthetic process"/>
    <property type="evidence" value="ECO:0007669"/>
    <property type="project" value="TreeGrafter"/>
</dbReference>
<evidence type="ECO:0000256" key="3">
    <source>
        <dbReference type="ARBA" id="ARBA00022450"/>
    </source>
</evidence>
<dbReference type="PANTHER" id="PTHR45527:SF1">
    <property type="entry name" value="FATTY ACID SYNTHASE"/>
    <property type="match status" value="1"/>
</dbReference>
<dbReference type="Pfam" id="PF00668">
    <property type="entry name" value="Condensation"/>
    <property type="match status" value="1"/>
</dbReference>
<dbReference type="CDD" id="cd05931">
    <property type="entry name" value="FAAL"/>
    <property type="match status" value="1"/>
</dbReference>
<dbReference type="GO" id="GO:0044550">
    <property type="term" value="P:secondary metabolite biosynthetic process"/>
    <property type="evidence" value="ECO:0007669"/>
    <property type="project" value="TreeGrafter"/>
</dbReference>
<evidence type="ECO:0000313" key="9">
    <source>
        <dbReference type="Proteomes" id="UP000076661"/>
    </source>
</evidence>
<evidence type="ECO:0000259" key="7">
    <source>
        <dbReference type="PROSITE" id="PS50075"/>
    </source>
</evidence>
<comment type="caution">
    <text evidence="8">The sequence shown here is derived from an EMBL/GenBank/DDBJ whole genome shotgun (WGS) entry which is preliminary data.</text>
</comment>
<dbReference type="Proteomes" id="UP000076661">
    <property type="component" value="Unassembled WGS sequence"/>
</dbReference>
<dbReference type="SUPFAM" id="SSF56801">
    <property type="entry name" value="Acetyl-CoA synthetase-like"/>
    <property type="match status" value="3"/>
</dbReference>
<dbReference type="InterPro" id="IPR040097">
    <property type="entry name" value="FAAL/FAAC"/>
</dbReference>
<dbReference type="Gene3D" id="1.10.1200.10">
    <property type="entry name" value="ACP-like"/>
    <property type="match status" value="2"/>
</dbReference>
<dbReference type="FunFam" id="3.40.50.12780:FF:000013">
    <property type="entry name" value="Long-chain-fatty-acid--AMP ligase FadD32"/>
    <property type="match status" value="1"/>
</dbReference>
<keyword evidence="6" id="KW-0443">Lipid metabolism</keyword>
<accession>A0A167NDF5</accession>
<dbReference type="InterPro" id="IPR036661">
    <property type="entry name" value="Luciferase-like_sf"/>
</dbReference>
<dbReference type="InterPro" id="IPR020845">
    <property type="entry name" value="AMP-binding_CS"/>
</dbReference>
<keyword evidence="4" id="KW-0597">Phosphoprotein</keyword>
<dbReference type="GO" id="GO:0005737">
    <property type="term" value="C:cytoplasm"/>
    <property type="evidence" value="ECO:0007669"/>
    <property type="project" value="TreeGrafter"/>
</dbReference>
<dbReference type="SUPFAM" id="SSF52777">
    <property type="entry name" value="CoA-dependent acyltransferases"/>
    <property type="match status" value="2"/>
</dbReference>
<comment type="cofactor">
    <cofactor evidence="1">
        <name>pantetheine 4'-phosphate</name>
        <dbReference type="ChEBI" id="CHEBI:47942"/>
    </cofactor>
</comment>
<dbReference type="Gene3D" id="3.40.50.980">
    <property type="match status" value="2"/>
</dbReference>
<keyword evidence="5" id="KW-0276">Fatty acid metabolism</keyword>
<dbReference type="InterPro" id="IPR024011">
    <property type="entry name" value="Biosynth_lucif-like_mOase_dom"/>
</dbReference>
<dbReference type="FunFam" id="1.10.1200.10:FF:000005">
    <property type="entry name" value="Nonribosomal peptide synthetase 1"/>
    <property type="match status" value="1"/>
</dbReference>
<dbReference type="SMART" id="SM01294">
    <property type="entry name" value="PKS_PP_betabranch"/>
    <property type="match status" value="1"/>
</dbReference>
<dbReference type="SUPFAM" id="SSF47336">
    <property type="entry name" value="ACP-like"/>
    <property type="match status" value="2"/>
</dbReference>
<dbReference type="PANTHER" id="PTHR45527">
    <property type="entry name" value="NONRIBOSOMAL PEPTIDE SYNTHETASE"/>
    <property type="match status" value="1"/>
</dbReference>
<dbReference type="GO" id="GO:0071766">
    <property type="term" value="P:Actinobacterium-type cell wall biogenesis"/>
    <property type="evidence" value="ECO:0007669"/>
    <property type="project" value="UniProtKB-ARBA"/>
</dbReference>
<feature type="domain" description="Carrier" evidence="7">
    <location>
        <begin position="1974"/>
        <end position="2049"/>
    </location>
</feature>
<evidence type="ECO:0000256" key="5">
    <source>
        <dbReference type="ARBA" id="ARBA00022832"/>
    </source>
</evidence>
<evidence type="ECO:0000256" key="6">
    <source>
        <dbReference type="ARBA" id="ARBA00023098"/>
    </source>
</evidence>
<evidence type="ECO:0000256" key="4">
    <source>
        <dbReference type="ARBA" id="ARBA00022553"/>
    </source>
</evidence>
<dbReference type="Pfam" id="PF00296">
    <property type="entry name" value="Bac_luciferase"/>
    <property type="match status" value="1"/>
</dbReference>
<dbReference type="GO" id="GO:0008610">
    <property type="term" value="P:lipid biosynthetic process"/>
    <property type="evidence" value="ECO:0007669"/>
    <property type="project" value="InterPro"/>
</dbReference>
<name>A0A167NDF5_9GAMM</name>
<organism evidence="8 9">
    <name type="scientific">Pseudoalteromonas luteoviolacea S4060-1</name>
    <dbReference type="NCBI Taxonomy" id="1365257"/>
    <lineage>
        <taxon>Bacteria</taxon>
        <taxon>Pseudomonadati</taxon>
        <taxon>Pseudomonadota</taxon>
        <taxon>Gammaproteobacteria</taxon>
        <taxon>Alteromonadales</taxon>
        <taxon>Pseudoalteromonadaceae</taxon>
        <taxon>Pseudoalteromonas</taxon>
    </lineage>
</organism>
<dbReference type="GO" id="GO:0031177">
    <property type="term" value="F:phosphopantetheine binding"/>
    <property type="evidence" value="ECO:0007669"/>
    <property type="project" value="InterPro"/>
</dbReference>
<dbReference type="InterPro" id="IPR020806">
    <property type="entry name" value="PKS_PP-bd"/>
</dbReference>
<dbReference type="InterPro" id="IPR042099">
    <property type="entry name" value="ANL_N_sf"/>
</dbReference>
<dbReference type="InterPro" id="IPR001242">
    <property type="entry name" value="Condensation_dom"/>
</dbReference>
<dbReference type="SUPFAM" id="SSF51679">
    <property type="entry name" value="Bacterial luciferase-like"/>
    <property type="match status" value="1"/>
</dbReference>
<gene>
    <name evidence="8" type="ORF">N478_17245</name>
</gene>
<dbReference type="InterPro" id="IPR011251">
    <property type="entry name" value="Luciferase-like_dom"/>
</dbReference>
<dbReference type="GO" id="GO:0006631">
    <property type="term" value="P:fatty acid metabolic process"/>
    <property type="evidence" value="ECO:0007669"/>
    <property type="project" value="UniProtKB-KW"/>
</dbReference>
<keyword evidence="3" id="KW-0596">Phosphopantetheine</keyword>
<evidence type="ECO:0000256" key="1">
    <source>
        <dbReference type="ARBA" id="ARBA00001957"/>
    </source>
</evidence>
<proteinExistence type="inferred from homology"/>
<dbReference type="InterPro" id="IPR036736">
    <property type="entry name" value="ACP-like_sf"/>
</dbReference>
<dbReference type="InterPro" id="IPR025110">
    <property type="entry name" value="AMP-bd_C"/>
</dbReference>
<dbReference type="CDD" id="cd19531">
    <property type="entry name" value="LCL_NRPS-like"/>
    <property type="match status" value="1"/>
</dbReference>
<dbReference type="InterPro" id="IPR000873">
    <property type="entry name" value="AMP-dep_synth/lig_dom"/>
</dbReference>
<dbReference type="PROSITE" id="PS50075">
    <property type="entry name" value="CARRIER"/>
    <property type="match status" value="2"/>
</dbReference>
<dbReference type="InterPro" id="IPR045851">
    <property type="entry name" value="AMP-bd_C_sf"/>
</dbReference>
<dbReference type="InterPro" id="IPR006162">
    <property type="entry name" value="Ppantetheine_attach_site"/>
</dbReference>
<dbReference type="Gene3D" id="3.40.50.12780">
    <property type="entry name" value="N-terminal domain of ligase-like"/>
    <property type="match status" value="2"/>
</dbReference>
<sequence length="2066" mass="228638">MKNLIHTLLEHADTRAGHNAFTFIDSDTNTQTLSFEELKCSASQVADSILAHAKPGDTVALLLPQGMDYIKAFIGCLYAGVVAVPLYPPSNRRQFHVANSIISDSNAKLAIVDSLDNYATPENSLENCKLLTPRDFNNGSKTLEPVAVTSETLAFLQYTSGSTGLPKGVMVSHGNIVANLNTLMEATGCNSTDIFCNWLPLFHDLGLINTLLLPAYMGAQSVLMAPSRFFRRPLRWFEAISQYRATICGAPNFAFDHCTNLLKGKELKGIDLSSWRVAFNAAEPINPETLYRFNRSFESVGFKFDAFYPSYGMAEATVFISAGSPETGPIITEFDREALKNKVASPAQKTQASTPLVSCGKAQSLHSLKIVCPDTLSPLEEGEIGEIWFSGPSKAQGYLGRQSQTQTDFHATYEEGGEHFLRTGDLGFIHDGNVYISGRIKDIFIVHGKNYYPQDLEQVAAKSYDGFQQAGSIAFELNDQLYLAQEIQTKSLRNFDFEQAALAVRNSIYSEFGIVLDQILFTKSGALPKTSSGKVQRARCKLLEESGELVVHHRVIASHDDEEVFRAAANDTELTLTEIWADVLGVDSEQISVNTRFVSLGGSSLMAMRMLHLINQQFEVSLTTSHLFSHPSIAALADLVSQGADQLGQPVAEIPAAPMLKMSAGQQQIWFMEQINPGTRQYVISSAIRLSGQLHKQCLTDAINQIIELNPTLRTCYRSKGEEVVPYLQQDWDFSLSEDSLSGIDSLEDKFSRIINDIHFDLESGLMIKAVLLEVSKQEHVLLLFFHHIAVDGQSLSLINQSLSAIYNGLLAGQIENPLDEKVNFFDFVHFNEQVELGADLGYWENELEGVPSLHNIATNYPREQVYQTKGASFDFELDELLVERLTAKAKELNVSLFVLLYSVFGLLVHRLSGDEKTVIGVPFSGRTHPQSQDLVGMFVNPLPMVMDFSTVKTFDKLLSNAQKSVATTLSNQHVPFSTLVEKFAQTRNAAYHPIFQIMFAYVEADSFVPELSDLECEEITLPRDTARFDLTLEVIKEANKTKLVWEYAAELYSHSRIESWADSYLCMLNAVCDESAQPISSLPLHSNDVVQAIIEQGRGERVGLHERPLVIEKIEEIVARFPDSKALTFGDDSLTYAQLDQRANQLAHHILGNSGAAPKTIAVCLERSMDVVVSILACFKAGATYVPIEPSFPVARIDRIIEQAGCDMIVSQSMYTSLFSSDIEVFVVDEEASWSNLVATKPCVDLERQATAYIMFTSGSTGVPKGVSVSHENLINFFAGLDAELGSKGALACTQRQNNWLAVTSVCFDISILELVWVLTRAEHIVVQANKPVVHSTAATSDLDFSLFYFASDVQQSNDQFNLLLEGAKFADAHGLSAVWVPERHFHPFGGQFSNPSVAAAAVAASTEKVGIRSGSIVLPLHDPLRVAEEWSMVDNLSQGGRIGLSVAPGWQPNDFVLSPESYHNRHQVMRDNLEELKKLWDGKQVERVNGEGNVQSLKVYPKPVSAKLPIWVTIAGSADSFAYAGSIGANVLTHFLGQSPEELASKITIYREALSENGYDPEQGIVSLMIHTYLHHDQEKVMSTVEKPFKDYLRSSLGLIAPVAKELGLDLVTDEAQIVDTAYKRYFNTSSLFGSPEICLEKVKELSALGVNEIACLIDFGIDEEKVLESLPLIAELQSTYKRMNAQQQQLRLREDNEFEPNSLIAKHKITHLQCTPAFAAQLDEDSLSTLKALFVGGDAMTPRLVSNLKQNMKGDLFNMYGPTEATVWTSVQHVEQHETFIAKPMVNTDYLILDSNQQIVPVGELGELYIGGLSVTSGYINAPQKQQEHFVKLVIDDAIWYRTGDLVSWDNECGIQFHGRVDNQVKVNGHRIELGEIESALELHSDVEEAIVLQTGEHKDLLCAFVTSRSSEDSLDEGMLKAHVGNHVPSYMLPQKFVVLEALPTNSNGKVDRNALSLHAEKLQTDTISAPPQSTSEKQLHTIWCELLNRSSIDINSSFFDVGGHSLLATRLAKKIEEQLDITMEVKVLFQYTSIAEQAQYIDLSKDMSSTDDSLEYTVNLTI</sequence>